<accession>Q1JX48</accession>
<protein>
    <submittedName>
        <fullName evidence="1">Uncharacterized protein</fullName>
    </submittedName>
</protein>
<dbReference type="Proteomes" id="UP000005695">
    <property type="component" value="Unassembled WGS sequence"/>
</dbReference>
<organism evidence="1 2">
    <name type="scientific">Desulfuromonas acetoxidans (strain DSM 684 / 11070)</name>
    <dbReference type="NCBI Taxonomy" id="281689"/>
    <lineage>
        <taxon>Bacteria</taxon>
        <taxon>Pseudomonadati</taxon>
        <taxon>Thermodesulfobacteriota</taxon>
        <taxon>Desulfuromonadia</taxon>
        <taxon>Desulfuromonadales</taxon>
        <taxon>Desulfuromonadaceae</taxon>
        <taxon>Desulfuromonas</taxon>
    </lineage>
</organism>
<sequence>MKKSHDLATYLQHWKDHFVPDVEGQQLDTHLSDMALESLANGAADEEQLQHLSSCPQCLERWADIVGERQSSPVFALPLAYGGEEDEDVVGQCLTRTLTSQCGRFTLTLQGQDARLQVHEPSLEGHHLQVRSKDGLCFMDDVVDGGVLKSRVEDVTLLDLTLWTVLGVDDAS</sequence>
<dbReference type="EMBL" id="AAEW02000017">
    <property type="protein sequence ID" value="EAT14814.1"/>
    <property type="molecule type" value="Genomic_DNA"/>
</dbReference>
<evidence type="ECO:0000313" key="1">
    <source>
        <dbReference type="EMBL" id="EAT14814.1"/>
    </source>
</evidence>
<reference evidence="1" key="2">
    <citation type="submission" date="2006-05" db="EMBL/GenBank/DDBJ databases">
        <title>Sequencing of the draft genome and assembly of Desulfuromonas acetoxidans DSM 684.</title>
        <authorList>
            <consortium name="US DOE Joint Genome Institute (JGI-PGF)"/>
            <person name="Copeland A."/>
            <person name="Lucas S."/>
            <person name="Lapidus A."/>
            <person name="Barry K."/>
            <person name="Detter J.C."/>
            <person name="Glavina del Rio T."/>
            <person name="Hammon N."/>
            <person name="Israni S."/>
            <person name="Dalin E."/>
            <person name="Tice H."/>
            <person name="Bruce D."/>
            <person name="Pitluck S."/>
            <person name="Richardson P."/>
        </authorList>
    </citation>
    <scope>NUCLEOTIDE SEQUENCE [LARGE SCALE GENOMIC DNA]</scope>
    <source>
        <strain evidence="1">DSM 684</strain>
    </source>
</reference>
<keyword evidence="2" id="KW-1185">Reference proteome</keyword>
<dbReference type="AlphaFoldDB" id="Q1JX48"/>
<comment type="caution">
    <text evidence="1">The sequence shown here is derived from an EMBL/GenBank/DDBJ whole genome shotgun (WGS) entry which is preliminary data.</text>
</comment>
<proteinExistence type="predicted"/>
<evidence type="ECO:0000313" key="2">
    <source>
        <dbReference type="Proteomes" id="UP000005695"/>
    </source>
</evidence>
<gene>
    <name evidence="1" type="ORF">Dace_0953</name>
</gene>
<name>Q1JX48_DESA6</name>
<reference evidence="1" key="1">
    <citation type="submission" date="2006-05" db="EMBL/GenBank/DDBJ databases">
        <title>Annotation of the draft genome assembly of Desulfuromonas acetoxidans DSM 684.</title>
        <authorList>
            <consortium name="US DOE Joint Genome Institute (JGI-ORNL)"/>
            <person name="Larimer F."/>
            <person name="Land M."/>
            <person name="Hauser L."/>
        </authorList>
    </citation>
    <scope>NUCLEOTIDE SEQUENCE [LARGE SCALE GENOMIC DNA]</scope>
    <source>
        <strain evidence="1">DSM 684</strain>
    </source>
</reference>
<dbReference type="RefSeq" id="WP_006002054.1">
    <property type="nucleotide sequence ID" value="NZ_AAEW02000017.1"/>
</dbReference>